<evidence type="ECO:0000313" key="2">
    <source>
        <dbReference type="Proteomes" id="UP000676885"/>
    </source>
</evidence>
<reference evidence="1 2" key="1">
    <citation type="submission" date="2021-05" db="EMBL/GenBank/DDBJ databases">
        <title>Novel species in genus Arthrobacter.</title>
        <authorList>
            <person name="Zhang G."/>
        </authorList>
    </citation>
    <scope>NUCLEOTIDE SEQUENCE [LARGE SCALE GENOMIC DNA]</scope>
    <source>
        <strain evidence="2">zg-ZUI227</strain>
    </source>
</reference>
<proteinExistence type="predicted"/>
<sequence length="77" mass="9216">MREQILRPGTRRADENSRDYEYLVVSVNPGDSVSEARRIIVEHAEYGKWELHRSCIYSGGARRFWLRRRIMRVHRTA</sequence>
<gene>
    <name evidence="1" type="ORF">KKR91_09055</name>
</gene>
<dbReference type="KEGG" id="ajg:KKR91_09055"/>
<dbReference type="Pfam" id="PF18963">
    <property type="entry name" value="DUF5703"/>
    <property type="match status" value="1"/>
</dbReference>
<name>A0A975QZP2_9MICC</name>
<organism evidence="1 2">
    <name type="scientific">Arthrobacter jiangjiafuii</name>
    <dbReference type="NCBI Taxonomy" id="2817475"/>
    <lineage>
        <taxon>Bacteria</taxon>
        <taxon>Bacillati</taxon>
        <taxon>Actinomycetota</taxon>
        <taxon>Actinomycetes</taxon>
        <taxon>Micrococcales</taxon>
        <taxon>Micrococcaceae</taxon>
        <taxon>Arthrobacter</taxon>
    </lineage>
</organism>
<dbReference type="EMBL" id="CP076022">
    <property type="protein sequence ID" value="QWC08703.1"/>
    <property type="molecule type" value="Genomic_DNA"/>
</dbReference>
<evidence type="ECO:0000313" key="1">
    <source>
        <dbReference type="EMBL" id="QWC08703.1"/>
    </source>
</evidence>
<dbReference type="AlphaFoldDB" id="A0A975QZP2"/>
<dbReference type="Proteomes" id="UP000676885">
    <property type="component" value="Chromosome"/>
</dbReference>
<keyword evidence="2" id="KW-1185">Reference proteome</keyword>
<dbReference type="InterPro" id="IPR043758">
    <property type="entry name" value="DUF5703"/>
</dbReference>
<protein>
    <submittedName>
        <fullName evidence="1">Uncharacterized protein</fullName>
    </submittedName>
</protein>
<accession>A0A975QZP2</accession>
<dbReference type="RefSeq" id="WP_210228827.1">
    <property type="nucleotide sequence ID" value="NZ_CP076022.1"/>
</dbReference>